<evidence type="ECO:0000313" key="2">
    <source>
        <dbReference type="EMBL" id="KAF0720404.1"/>
    </source>
</evidence>
<evidence type="ECO:0000256" key="1">
    <source>
        <dbReference type="SAM" id="MobiDB-lite"/>
    </source>
</evidence>
<sequence>MSDNPNSNGMVPVRLQCQYAYKPCTNKRTVKRDGDVHKLCTYHRDRANSVQKIYATKRRQRAREARECNNTTNEASPFEPIPFTANGPLALQAADIVTLDLLFSEVTPMHADDSSVALDLSWDDWLSVVPL</sequence>
<dbReference type="AlphaFoldDB" id="A0A485K2C3"/>
<dbReference type="EMBL" id="VJMH01000015">
    <property type="protein sequence ID" value="KAF0720404.1"/>
    <property type="molecule type" value="Genomic_DNA"/>
</dbReference>
<evidence type="ECO:0000313" key="4">
    <source>
        <dbReference type="Proteomes" id="UP000332933"/>
    </source>
</evidence>
<feature type="region of interest" description="Disordered" evidence="1">
    <location>
        <begin position="60"/>
        <end position="79"/>
    </location>
</feature>
<dbReference type="OrthoDB" id="74130at2759"/>
<keyword evidence="4" id="KW-1185">Reference proteome</keyword>
<dbReference type="Proteomes" id="UP000332933">
    <property type="component" value="Unassembled WGS sequence"/>
</dbReference>
<name>A0A485K2C3_9STRA</name>
<reference evidence="2" key="2">
    <citation type="submission" date="2019-06" db="EMBL/GenBank/DDBJ databases">
        <title>Genomics analysis of Aphanomyces spp. identifies a new class of oomycete effector associated with host adaptation.</title>
        <authorList>
            <person name="Gaulin E."/>
        </authorList>
    </citation>
    <scope>NUCLEOTIDE SEQUENCE</scope>
    <source>
        <strain evidence="2">CBS 578.67</strain>
    </source>
</reference>
<accession>A0A485K2C3</accession>
<gene>
    <name evidence="3" type="primary">Aste57867_334</name>
    <name evidence="2" type="ORF">As57867_000334</name>
    <name evidence="3" type="ORF">ASTE57867_334</name>
</gene>
<evidence type="ECO:0000313" key="3">
    <source>
        <dbReference type="EMBL" id="VFT77560.1"/>
    </source>
</evidence>
<reference evidence="3 4" key="1">
    <citation type="submission" date="2019-03" db="EMBL/GenBank/DDBJ databases">
        <authorList>
            <person name="Gaulin E."/>
            <person name="Dumas B."/>
        </authorList>
    </citation>
    <scope>NUCLEOTIDE SEQUENCE [LARGE SCALE GENOMIC DNA]</scope>
    <source>
        <strain evidence="3">CBS 568.67</strain>
    </source>
</reference>
<proteinExistence type="predicted"/>
<dbReference type="EMBL" id="CAADRA010000015">
    <property type="protein sequence ID" value="VFT77560.1"/>
    <property type="molecule type" value="Genomic_DNA"/>
</dbReference>
<protein>
    <submittedName>
        <fullName evidence="3">Aste57867_334 protein</fullName>
    </submittedName>
</protein>
<organism evidence="3 4">
    <name type="scientific">Aphanomyces stellatus</name>
    <dbReference type="NCBI Taxonomy" id="120398"/>
    <lineage>
        <taxon>Eukaryota</taxon>
        <taxon>Sar</taxon>
        <taxon>Stramenopiles</taxon>
        <taxon>Oomycota</taxon>
        <taxon>Saprolegniomycetes</taxon>
        <taxon>Saprolegniales</taxon>
        <taxon>Verrucalvaceae</taxon>
        <taxon>Aphanomyces</taxon>
    </lineage>
</organism>